<feature type="transmembrane region" description="Helical" evidence="1">
    <location>
        <begin position="418"/>
        <end position="437"/>
    </location>
</feature>
<dbReference type="InterPro" id="IPR025840">
    <property type="entry name" value="7TM_transglut"/>
</dbReference>
<feature type="transmembrane region" description="Helical" evidence="1">
    <location>
        <begin position="384"/>
        <end position="406"/>
    </location>
</feature>
<protein>
    <submittedName>
        <fullName evidence="4">Inactive transglutaminase fused to 7 transmembrane helices</fullName>
    </submittedName>
</protein>
<evidence type="ECO:0000259" key="2">
    <source>
        <dbReference type="Pfam" id="PF14400"/>
    </source>
</evidence>
<proteinExistence type="predicted"/>
<feature type="domain" description="7 transmembrane helices usually fused to an inactive transglutaminase" evidence="3">
    <location>
        <begin position="261"/>
        <end position="505"/>
    </location>
</feature>
<keyword evidence="1 4" id="KW-0812">Transmembrane</keyword>
<dbReference type="Proteomes" id="UP001497493">
    <property type="component" value="Chromosome"/>
</dbReference>
<feature type="transmembrane region" description="Helical" evidence="1">
    <location>
        <begin position="314"/>
        <end position="335"/>
    </location>
</feature>
<keyword evidence="1" id="KW-1133">Transmembrane helix</keyword>
<dbReference type="Pfam" id="PF14402">
    <property type="entry name" value="7TM_transglut"/>
    <property type="match status" value="1"/>
</dbReference>
<evidence type="ECO:0000259" key="3">
    <source>
        <dbReference type="Pfam" id="PF14402"/>
    </source>
</evidence>
<reference evidence="4 5" key="1">
    <citation type="submission" date="2024-04" db="EMBL/GenBank/DDBJ databases">
        <authorList>
            <person name="Cremers G."/>
        </authorList>
    </citation>
    <scope>NUCLEOTIDE SEQUENCE [LARGE SCALE GENOMIC DNA]</scope>
    <source>
        <strain evidence="4">MeCH1-AG</strain>
    </source>
</reference>
<dbReference type="RefSeq" id="WP_348757540.1">
    <property type="nucleotide sequence ID" value="NZ_OZ026884.1"/>
</dbReference>
<accession>A0ABM9NK35</accession>
<feature type="transmembrane region" description="Helical" evidence="1">
    <location>
        <begin position="467"/>
        <end position="489"/>
    </location>
</feature>
<keyword evidence="5" id="KW-1185">Reference proteome</keyword>
<dbReference type="EMBL" id="OZ026884">
    <property type="protein sequence ID" value="CAL1241003.1"/>
    <property type="molecule type" value="Genomic_DNA"/>
</dbReference>
<dbReference type="Pfam" id="PF14400">
    <property type="entry name" value="Transglut_i_TM"/>
    <property type="match status" value="1"/>
</dbReference>
<evidence type="ECO:0000256" key="1">
    <source>
        <dbReference type="SAM" id="Phobius"/>
    </source>
</evidence>
<gene>
    <name evidence="4" type="ORF">MECH1_V1_2227</name>
</gene>
<evidence type="ECO:0000313" key="4">
    <source>
        <dbReference type="EMBL" id="CAL1241003.1"/>
    </source>
</evidence>
<keyword evidence="1" id="KW-0472">Membrane</keyword>
<feature type="transmembrane region" description="Helical" evidence="1">
    <location>
        <begin position="356"/>
        <end position="378"/>
    </location>
</feature>
<organism evidence="4 5">
    <name type="scientific">Candidatus Methylocalor cossyra</name>
    <dbReference type="NCBI Taxonomy" id="3108543"/>
    <lineage>
        <taxon>Bacteria</taxon>
        <taxon>Pseudomonadati</taxon>
        <taxon>Pseudomonadota</taxon>
        <taxon>Gammaproteobacteria</taxon>
        <taxon>Methylococcales</taxon>
        <taxon>Methylococcaceae</taxon>
        <taxon>Candidatus Methylocalor</taxon>
    </lineage>
</organism>
<evidence type="ECO:0000313" key="5">
    <source>
        <dbReference type="Proteomes" id="UP001497493"/>
    </source>
</evidence>
<dbReference type="InterPro" id="IPR025838">
    <property type="entry name" value="Transglut_i_TM"/>
</dbReference>
<feature type="domain" description="Inactive transglutaminase fused to 7 transmembrane helices" evidence="2">
    <location>
        <begin position="23"/>
        <end position="185"/>
    </location>
</feature>
<name>A0ABM9NK35_9GAMM</name>
<sequence>MRNLHVKLLALALTAFGLTLCWYKVTRLGLPLLPTEKAEVWTVEARIEFKARRNAPVKVQFFIPRQPAGYTVVDENFVASNYGLTTEDDGSRRSAQWAVRKVTGYQVLYYRIHLARDPLAVLPPVARPAPEIRPPDFPELMRSAATALMDDVRNKSADSGTFARELLTRLNAPMPDANVILLRQDIQSPEDWVRRLVKLLAVANIPARPVHLLLLRDGISHGSLTPWLEVYDGRQWLPFNPQTGEAGLPKDALVWHIGDEPILQIEGGKNGKVEYSVTERTQDRTLVAEQRARQMGSRLMEYSLFSLPVSTQNVYRVLLMVPVGAFLIVFLRNVIGIKTFGTFMPILIALAFRETELLWGLVLFCLLVALGLLIRFYLEYLKLLLVPRLAAVLIIVIILMALVSLVSHKLGFDRGLSVALFPMVILAMTIERMSLVWEELGPAEALKQGFGSLLVAVLGYLSMSSRFLGHLVFVFPELLLVVLAFTLLLGRYTGYRLTELWRFRAAFKA</sequence>